<evidence type="ECO:0000313" key="3">
    <source>
        <dbReference type="Proteomes" id="UP001642360"/>
    </source>
</evidence>
<comment type="caution">
    <text evidence="2">The sequence shown here is derived from an EMBL/GenBank/DDBJ whole genome shotgun (WGS) entry which is preliminary data.</text>
</comment>
<dbReference type="EMBL" id="CAUOFW020001931">
    <property type="protein sequence ID" value="CAK9149731.1"/>
    <property type="molecule type" value="Genomic_DNA"/>
</dbReference>
<sequence>MANSLTLAPLATAVPISTTSKKTSHFSIIGAVTTVLGLNFSDTVSASVARRPPLLHPPEGKTDPKVKVKCITTKVLASKKRKEAMKESMAKLERGESPSKNHLNSFPKHALYVHLGGICIPRRS</sequence>
<evidence type="ECO:0000256" key="1">
    <source>
        <dbReference type="SAM" id="MobiDB-lite"/>
    </source>
</evidence>
<dbReference type="PANTHER" id="PTHR37182:SF2">
    <property type="entry name" value="F24J8.11 PROTEIN"/>
    <property type="match status" value="1"/>
</dbReference>
<organism evidence="2 3">
    <name type="scientific">Ilex paraguariensis</name>
    <name type="common">yerba mate</name>
    <dbReference type="NCBI Taxonomy" id="185542"/>
    <lineage>
        <taxon>Eukaryota</taxon>
        <taxon>Viridiplantae</taxon>
        <taxon>Streptophyta</taxon>
        <taxon>Embryophyta</taxon>
        <taxon>Tracheophyta</taxon>
        <taxon>Spermatophyta</taxon>
        <taxon>Magnoliopsida</taxon>
        <taxon>eudicotyledons</taxon>
        <taxon>Gunneridae</taxon>
        <taxon>Pentapetalae</taxon>
        <taxon>asterids</taxon>
        <taxon>campanulids</taxon>
        <taxon>Aquifoliales</taxon>
        <taxon>Aquifoliaceae</taxon>
        <taxon>Ilex</taxon>
    </lineage>
</organism>
<reference evidence="2 3" key="1">
    <citation type="submission" date="2024-02" db="EMBL/GenBank/DDBJ databases">
        <authorList>
            <person name="Vignale AGUSTIN F."/>
            <person name="Sosa J E."/>
            <person name="Modenutti C."/>
        </authorList>
    </citation>
    <scope>NUCLEOTIDE SEQUENCE [LARGE SCALE GENOMIC DNA]</scope>
</reference>
<dbReference type="AlphaFoldDB" id="A0ABC8RXM6"/>
<proteinExistence type="predicted"/>
<dbReference type="Proteomes" id="UP001642360">
    <property type="component" value="Unassembled WGS sequence"/>
</dbReference>
<evidence type="ECO:0000313" key="2">
    <source>
        <dbReference type="EMBL" id="CAK9149731.1"/>
    </source>
</evidence>
<keyword evidence="3" id="KW-1185">Reference proteome</keyword>
<feature type="region of interest" description="Disordered" evidence="1">
    <location>
        <begin position="81"/>
        <end position="103"/>
    </location>
</feature>
<feature type="compositionally biased region" description="Basic and acidic residues" evidence="1">
    <location>
        <begin position="84"/>
        <end position="99"/>
    </location>
</feature>
<gene>
    <name evidence="2" type="ORF">ILEXP_LOCUS17801</name>
</gene>
<accession>A0ABC8RXM6</accession>
<protein>
    <submittedName>
        <fullName evidence="2">Uncharacterized protein</fullName>
    </submittedName>
</protein>
<dbReference type="PANTHER" id="PTHR37182">
    <property type="entry name" value="F24J8.11 PROTEIN"/>
    <property type="match status" value="1"/>
</dbReference>
<name>A0ABC8RXM6_9AQUA</name>